<accession>A0AAE1A7I1</accession>
<gene>
    <name evidence="1" type="ORF">RRG08_037761</name>
</gene>
<proteinExistence type="predicted"/>
<evidence type="ECO:0000313" key="1">
    <source>
        <dbReference type="EMBL" id="KAK3782764.1"/>
    </source>
</evidence>
<dbReference type="EMBL" id="JAWDGP010002489">
    <property type="protein sequence ID" value="KAK3782764.1"/>
    <property type="molecule type" value="Genomic_DNA"/>
</dbReference>
<reference evidence="1" key="1">
    <citation type="journal article" date="2023" name="G3 (Bethesda)">
        <title>A reference genome for the long-term kleptoplast-retaining sea slug Elysia crispata morphotype clarki.</title>
        <authorList>
            <person name="Eastman K.E."/>
            <person name="Pendleton A.L."/>
            <person name="Shaikh M.A."/>
            <person name="Suttiyut T."/>
            <person name="Ogas R."/>
            <person name="Tomko P."/>
            <person name="Gavelis G."/>
            <person name="Widhalm J.R."/>
            <person name="Wisecaver J.H."/>
        </authorList>
    </citation>
    <scope>NUCLEOTIDE SEQUENCE</scope>
    <source>
        <strain evidence="1">ECLA1</strain>
    </source>
</reference>
<evidence type="ECO:0000313" key="2">
    <source>
        <dbReference type="Proteomes" id="UP001283361"/>
    </source>
</evidence>
<comment type="caution">
    <text evidence="1">The sequence shown here is derived from an EMBL/GenBank/DDBJ whole genome shotgun (WGS) entry which is preliminary data.</text>
</comment>
<dbReference type="Proteomes" id="UP001283361">
    <property type="component" value="Unassembled WGS sequence"/>
</dbReference>
<sequence length="112" mass="12565">MSVKDHDAWRLSRVAAHLLSPREAQYDPTYRNQPSTASLSFFFQVISGYSFGRSFVINISSGSVLVPSSWTPHTESLVGGRCLRFPHTSLGIRMMLRSSGFPPDGDLMMWKI</sequence>
<name>A0AAE1A7I1_9GAST</name>
<protein>
    <submittedName>
        <fullName evidence="1">Uncharacterized protein</fullName>
    </submittedName>
</protein>
<dbReference type="AlphaFoldDB" id="A0AAE1A7I1"/>
<keyword evidence="2" id="KW-1185">Reference proteome</keyword>
<organism evidence="1 2">
    <name type="scientific">Elysia crispata</name>
    <name type="common">lettuce slug</name>
    <dbReference type="NCBI Taxonomy" id="231223"/>
    <lineage>
        <taxon>Eukaryota</taxon>
        <taxon>Metazoa</taxon>
        <taxon>Spiralia</taxon>
        <taxon>Lophotrochozoa</taxon>
        <taxon>Mollusca</taxon>
        <taxon>Gastropoda</taxon>
        <taxon>Heterobranchia</taxon>
        <taxon>Euthyneura</taxon>
        <taxon>Panpulmonata</taxon>
        <taxon>Sacoglossa</taxon>
        <taxon>Placobranchoidea</taxon>
        <taxon>Plakobranchidae</taxon>
        <taxon>Elysia</taxon>
    </lineage>
</organism>